<dbReference type="Proteomes" id="UP000563050">
    <property type="component" value="Unassembled WGS sequence"/>
</dbReference>
<accession>A0A7W5DL52</accession>
<organism evidence="3 4">
    <name type="scientific">Halomonas fontilapidosi</name>
    <dbReference type="NCBI Taxonomy" id="616675"/>
    <lineage>
        <taxon>Bacteria</taxon>
        <taxon>Pseudomonadati</taxon>
        <taxon>Pseudomonadota</taxon>
        <taxon>Gammaproteobacteria</taxon>
        <taxon>Oceanospirillales</taxon>
        <taxon>Halomonadaceae</taxon>
        <taxon>Halomonas</taxon>
    </lineage>
</organism>
<dbReference type="AlphaFoldDB" id="A0A7W5DL52"/>
<proteinExistence type="predicted"/>
<gene>
    <name evidence="3" type="ORF">FHR95_002476</name>
</gene>
<keyword evidence="2" id="KW-1133">Transmembrane helix</keyword>
<comment type="caution">
    <text evidence="3">The sequence shown here is derived from an EMBL/GenBank/DDBJ whole genome shotgun (WGS) entry which is preliminary data.</text>
</comment>
<sequence>MPDPHDPRRGSQQNAAWRAAQEWQARARQTRPSGPLSSLKLLFIWLLFGVMMIVALVLGLFFLLVGWAMMPFLRHRMKKRMERMRADRAEDVDGSVHYRETRYRDSRDADGRYREQQVLEGDYEVKDGERKDTDRS</sequence>
<keyword evidence="2" id="KW-0472">Membrane</keyword>
<keyword evidence="4" id="KW-1185">Reference proteome</keyword>
<feature type="region of interest" description="Disordered" evidence="1">
    <location>
        <begin position="102"/>
        <end position="136"/>
    </location>
</feature>
<keyword evidence="2" id="KW-0812">Transmembrane</keyword>
<evidence type="ECO:0000313" key="4">
    <source>
        <dbReference type="Proteomes" id="UP000563050"/>
    </source>
</evidence>
<name>A0A7W5DL52_9GAMM</name>
<evidence type="ECO:0000256" key="2">
    <source>
        <dbReference type="SAM" id="Phobius"/>
    </source>
</evidence>
<evidence type="ECO:0000313" key="3">
    <source>
        <dbReference type="EMBL" id="MBB3184901.1"/>
    </source>
</evidence>
<feature type="transmembrane region" description="Helical" evidence="2">
    <location>
        <begin position="42"/>
        <end position="73"/>
    </location>
</feature>
<reference evidence="3 4" key="1">
    <citation type="submission" date="2020-08" db="EMBL/GenBank/DDBJ databases">
        <title>Genomic Encyclopedia of Type Strains, Phase III (KMG-III): the genomes of soil and plant-associated and newly described type strains.</title>
        <authorList>
            <person name="Whitman W."/>
        </authorList>
    </citation>
    <scope>NUCLEOTIDE SEQUENCE [LARGE SCALE GENOMIC DNA]</scope>
    <source>
        <strain evidence="3 4">CECT 7341</strain>
    </source>
</reference>
<dbReference type="RefSeq" id="WP_183314596.1">
    <property type="nucleotide sequence ID" value="NZ_JACHXQ010000008.1"/>
</dbReference>
<protein>
    <submittedName>
        <fullName evidence="3">Uncharacterized protein</fullName>
    </submittedName>
</protein>
<dbReference type="EMBL" id="JACHXQ010000008">
    <property type="protein sequence ID" value="MBB3184901.1"/>
    <property type="molecule type" value="Genomic_DNA"/>
</dbReference>
<evidence type="ECO:0000256" key="1">
    <source>
        <dbReference type="SAM" id="MobiDB-lite"/>
    </source>
</evidence>